<accession>L2GL63</accession>
<organism evidence="2 3">
    <name type="scientific">Vittaforma corneae (strain ATCC 50505)</name>
    <name type="common">Microsporidian parasite</name>
    <name type="synonym">Nosema corneum</name>
    <dbReference type="NCBI Taxonomy" id="993615"/>
    <lineage>
        <taxon>Eukaryota</taxon>
        <taxon>Fungi</taxon>
        <taxon>Fungi incertae sedis</taxon>
        <taxon>Microsporidia</taxon>
        <taxon>Nosematidae</taxon>
        <taxon>Vittaforma</taxon>
    </lineage>
</organism>
<feature type="transmembrane region" description="Helical" evidence="1">
    <location>
        <begin position="20"/>
        <end position="46"/>
    </location>
</feature>
<proteinExistence type="predicted"/>
<protein>
    <submittedName>
        <fullName evidence="2">Uncharacterized protein</fullName>
    </submittedName>
</protein>
<name>L2GL63_VITCO</name>
<evidence type="ECO:0000256" key="1">
    <source>
        <dbReference type="SAM" id="Phobius"/>
    </source>
</evidence>
<evidence type="ECO:0000313" key="2">
    <source>
        <dbReference type="EMBL" id="ELA41042.1"/>
    </source>
</evidence>
<keyword evidence="3" id="KW-1185">Reference proteome</keyword>
<dbReference type="Proteomes" id="UP000011082">
    <property type="component" value="Unassembled WGS sequence"/>
</dbReference>
<dbReference type="GeneID" id="19882634"/>
<sequence length="171" mass="19424">MIGVMIYLKSLPFNYSFTKALGFNIPLTFHHIMLIDVVMVISVAVLWTARRDLLYFNLRQKRKQTFFLTVIFSLLAYGLVASLILLTPVNASFLPKLVLVISLLPLLLELGARMFYTPIKPGKKIYEMANAGEYGKNTPSYHSKQFVSTQEFLNNIVNNPPNALNVEATMY</sequence>
<gene>
    <name evidence="2" type="ORF">VICG_01924</name>
</gene>
<dbReference type="InParanoid" id="L2GL63"/>
<dbReference type="EMBL" id="JH370151">
    <property type="protein sequence ID" value="ELA41042.1"/>
    <property type="molecule type" value="Genomic_DNA"/>
</dbReference>
<reference evidence="3" key="1">
    <citation type="submission" date="2011-05" db="EMBL/GenBank/DDBJ databases">
        <title>The genome sequence of Vittaforma corneae strain ATCC 50505.</title>
        <authorList>
            <consortium name="The Broad Institute Genome Sequencing Platform"/>
            <person name="Cuomo C."/>
            <person name="Didier E."/>
            <person name="Bowers L."/>
            <person name="Young S.K."/>
            <person name="Zeng Q."/>
            <person name="Gargeya S."/>
            <person name="Fitzgerald M."/>
            <person name="Haas B."/>
            <person name="Abouelleil A."/>
            <person name="Alvarado L."/>
            <person name="Arachchi H.M."/>
            <person name="Berlin A."/>
            <person name="Chapman S.B."/>
            <person name="Gearin G."/>
            <person name="Goldberg J."/>
            <person name="Griggs A."/>
            <person name="Gujja S."/>
            <person name="Hansen M."/>
            <person name="Heiman D."/>
            <person name="Howarth C."/>
            <person name="Larimer J."/>
            <person name="Lui A."/>
            <person name="MacDonald P.J.P."/>
            <person name="McCowen C."/>
            <person name="Montmayeur A."/>
            <person name="Murphy C."/>
            <person name="Neiman D."/>
            <person name="Pearson M."/>
            <person name="Priest M."/>
            <person name="Roberts A."/>
            <person name="Saif S."/>
            <person name="Shea T."/>
            <person name="Sisk P."/>
            <person name="Stolte C."/>
            <person name="Sykes S."/>
            <person name="Wortman J."/>
            <person name="Nusbaum C."/>
            <person name="Birren B."/>
        </authorList>
    </citation>
    <scope>NUCLEOTIDE SEQUENCE [LARGE SCALE GENOMIC DNA]</scope>
    <source>
        <strain evidence="3">ATCC 50505</strain>
    </source>
</reference>
<keyword evidence="1" id="KW-0812">Transmembrane</keyword>
<feature type="transmembrane region" description="Helical" evidence="1">
    <location>
        <begin position="97"/>
        <end position="116"/>
    </location>
</feature>
<dbReference type="VEuPathDB" id="MicrosporidiaDB:VICG_01924"/>
<dbReference type="AlphaFoldDB" id="L2GL63"/>
<feature type="transmembrane region" description="Helical" evidence="1">
    <location>
        <begin position="66"/>
        <end position="85"/>
    </location>
</feature>
<evidence type="ECO:0000313" key="3">
    <source>
        <dbReference type="Proteomes" id="UP000011082"/>
    </source>
</evidence>
<keyword evidence="1" id="KW-0472">Membrane</keyword>
<keyword evidence="1" id="KW-1133">Transmembrane helix</keyword>
<dbReference type="HOGENOM" id="CLU_1564101_0_0_1"/>
<dbReference type="RefSeq" id="XP_007605369.1">
    <property type="nucleotide sequence ID" value="XM_007605307.1"/>
</dbReference>